<protein>
    <submittedName>
        <fullName evidence="1">LysM domain-containing protein</fullName>
    </submittedName>
</protein>
<accession>A0AAD8MKQ4</accession>
<keyword evidence="2" id="KW-1185">Reference proteome</keyword>
<dbReference type="EMBL" id="JAUIZM010000007">
    <property type="protein sequence ID" value="KAK1376906.1"/>
    <property type="molecule type" value="Genomic_DNA"/>
</dbReference>
<dbReference type="Proteomes" id="UP001237642">
    <property type="component" value="Unassembled WGS sequence"/>
</dbReference>
<dbReference type="AlphaFoldDB" id="A0AAD8MKQ4"/>
<gene>
    <name evidence="1" type="ORF">POM88_033099</name>
</gene>
<evidence type="ECO:0000313" key="2">
    <source>
        <dbReference type="Proteomes" id="UP001237642"/>
    </source>
</evidence>
<sequence>MEPTRQLHALEVGGDQLMPIGRICDQIFVVGEGETLHTINDKCKEPFITEQNPNIQDSDDVFPGLVIKITSRICSLAASSFIVKVLQIYSSVITYVHACTESFIYLFLFFGVNLS</sequence>
<evidence type="ECO:0000313" key="1">
    <source>
        <dbReference type="EMBL" id="KAK1376906.1"/>
    </source>
</evidence>
<name>A0AAD8MKQ4_9APIA</name>
<reference evidence="1" key="1">
    <citation type="submission" date="2023-02" db="EMBL/GenBank/DDBJ databases">
        <title>Genome of toxic invasive species Heracleum sosnowskyi carries increased number of genes despite the absence of recent whole-genome duplications.</title>
        <authorList>
            <person name="Schelkunov M."/>
            <person name="Shtratnikova V."/>
            <person name="Makarenko M."/>
            <person name="Klepikova A."/>
            <person name="Omelchenko D."/>
            <person name="Novikova G."/>
            <person name="Obukhova E."/>
            <person name="Bogdanov V."/>
            <person name="Penin A."/>
            <person name="Logacheva M."/>
        </authorList>
    </citation>
    <scope>NUCLEOTIDE SEQUENCE</scope>
    <source>
        <strain evidence="1">Hsosn_3</strain>
        <tissue evidence="1">Leaf</tissue>
    </source>
</reference>
<reference evidence="1" key="2">
    <citation type="submission" date="2023-05" db="EMBL/GenBank/DDBJ databases">
        <authorList>
            <person name="Schelkunov M.I."/>
        </authorList>
    </citation>
    <scope>NUCLEOTIDE SEQUENCE</scope>
    <source>
        <strain evidence="1">Hsosn_3</strain>
        <tissue evidence="1">Leaf</tissue>
    </source>
</reference>
<organism evidence="1 2">
    <name type="scientific">Heracleum sosnowskyi</name>
    <dbReference type="NCBI Taxonomy" id="360622"/>
    <lineage>
        <taxon>Eukaryota</taxon>
        <taxon>Viridiplantae</taxon>
        <taxon>Streptophyta</taxon>
        <taxon>Embryophyta</taxon>
        <taxon>Tracheophyta</taxon>
        <taxon>Spermatophyta</taxon>
        <taxon>Magnoliopsida</taxon>
        <taxon>eudicotyledons</taxon>
        <taxon>Gunneridae</taxon>
        <taxon>Pentapetalae</taxon>
        <taxon>asterids</taxon>
        <taxon>campanulids</taxon>
        <taxon>Apiales</taxon>
        <taxon>Apiaceae</taxon>
        <taxon>Apioideae</taxon>
        <taxon>apioid superclade</taxon>
        <taxon>Tordylieae</taxon>
        <taxon>Tordyliinae</taxon>
        <taxon>Heracleum</taxon>
    </lineage>
</organism>
<proteinExistence type="predicted"/>
<dbReference type="PANTHER" id="PTHR33648">
    <property type="entry name" value="EMBRYO SAC 1"/>
    <property type="match status" value="1"/>
</dbReference>
<dbReference type="PANTHER" id="PTHR33648:SF15">
    <property type="entry name" value="OS04G0572800 PROTEIN"/>
    <property type="match status" value="1"/>
</dbReference>
<comment type="caution">
    <text evidence="1">The sequence shown here is derived from an EMBL/GenBank/DDBJ whole genome shotgun (WGS) entry which is preliminary data.</text>
</comment>